<dbReference type="InterPro" id="IPR002481">
    <property type="entry name" value="FUR"/>
</dbReference>
<dbReference type="PANTHER" id="PTHR33202">
    <property type="entry name" value="ZINC UPTAKE REGULATION PROTEIN"/>
    <property type="match status" value="1"/>
</dbReference>
<dbReference type="InterPro" id="IPR036388">
    <property type="entry name" value="WH-like_DNA-bd_sf"/>
</dbReference>
<accession>A0ABX5YX29</accession>
<evidence type="ECO:0000256" key="4">
    <source>
        <dbReference type="ARBA" id="ARBA00022833"/>
    </source>
</evidence>
<comment type="function">
    <text evidence="1">Acts as a global negative controlling element, employing Fe(2+) as a cofactor to bind the operator of the repressed genes.</text>
</comment>
<proteinExistence type="inferred from homology"/>
<dbReference type="Gene3D" id="3.30.1490.190">
    <property type="match status" value="1"/>
</dbReference>
<comment type="similarity">
    <text evidence="2">Belongs to the Fur family.</text>
</comment>
<keyword evidence="3" id="KW-0678">Repressor</keyword>
<dbReference type="Proteomes" id="UP000323483">
    <property type="component" value="Chromosome"/>
</dbReference>
<dbReference type="CDD" id="cd07153">
    <property type="entry name" value="Fur_like"/>
    <property type="match status" value="1"/>
</dbReference>
<sequence length="140" mass="15982">MMNDFITLLKTKELKATPQRISVLKELGKKMHPTIDDLYEALRKENPSMSLATVYKNLATLKEKGVVIEVNTAEGKMRYDIYSKPHIHIICKQCGAIEDVDYDQNLFEYQTALEQAKSVKIDRMDVIASVESCSVCHKRS</sequence>
<evidence type="ECO:0000256" key="6">
    <source>
        <dbReference type="ARBA" id="ARBA00023125"/>
    </source>
</evidence>
<keyword evidence="5" id="KW-0805">Transcription regulation</keyword>
<dbReference type="PANTHER" id="PTHR33202:SF7">
    <property type="entry name" value="FERRIC UPTAKE REGULATION PROTEIN"/>
    <property type="match status" value="1"/>
</dbReference>
<protein>
    <submittedName>
        <fullName evidence="8">Peroxide-responsive repressor PerR</fullName>
    </submittedName>
</protein>
<evidence type="ECO:0000256" key="3">
    <source>
        <dbReference type="ARBA" id="ARBA00022491"/>
    </source>
</evidence>
<organism evidence="8 9">
    <name type="scientific">Sulfurospirillum multivorans</name>
    <name type="common">Dehalospirillum multivorans</name>
    <dbReference type="NCBI Taxonomy" id="66821"/>
    <lineage>
        <taxon>Bacteria</taxon>
        <taxon>Pseudomonadati</taxon>
        <taxon>Campylobacterota</taxon>
        <taxon>Epsilonproteobacteria</taxon>
        <taxon>Campylobacterales</taxon>
        <taxon>Sulfurospirillaceae</taxon>
        <taxon>Sulfurospirillum</taxon>
    </lineage>
</organism>
<keyword evidence="7" id="KW-0804">Transcription</keyword>
<keyword evidence="6" id="KW-0238">DNA-binding</keyword>
<evidence type="ECO:0000256" key="5">
    <source>
        <dbReference type="ARBA" id="ARBA00023015"/>
    </source>
</evidence>
<name>A0ABX5YX29_SULMU</name>
<evidence type="ECO:0000313" key="9">
    <source>
        <dbReference type="Proteomes" id="UP000323483"/>
    </source>
</evidence>
<evidence type="ECO:0000313" key="8">
    <source>
        <dbReference type="EMBL" id="QEH05082.1"/>
    </source>
</evidence>
<evidence type="ECO:0000256" key="1">
    <source>
        <dbReference type="ARBA" id="ARBA00002997"/>
    </source>
</evidence>
<dbReference type="Gene3D" id="1.10.10.10">
    <property type="entry name" value="Winged helix-like DNA-binding domain superfamily/Winged helix DNA-binding domain"/>
    <property type="match status" value="1"/>
</dbReference>
<evidence type="ECO:0000256" key="2">
    <source>
        <dbReference type="ARBA" id="ARBA00007957"/>
    </source>
</evidence>
<gene>
    <name evidence="8" type="ORF">SMN_0293</name>
</gene>
<reference evidence="8" key="1">
    <citation type="submission" date="2019-08" db="EMBL/GenBank/DDBJ databases">
        <title>Organohalide respiration in Sulfurospirillum species is regulated by a two-component system as unraveled by comparative genomics, and transcriptomics, and regulator binding studies.</title>
        <authorList>
            <person name="Goris T."/>
            <person name="Esken J."/>
            <person name="Gadkari J."/>
            <person name="Bischler T."/>
            <person name="Foerstner K."/>
            <person name="Sharma C.M."/>
            <person name="Diekert G."/>
            <person name="Schubert T."/>
        </authorList>
    </citation>
    <scope>NUCLEOTIDE SEQUENCE [LARGE SCALE GENOMIC DNA]</scope>
    <source>
        <strain evidence="8">N</strain>
    </source>
</reference>
<dbReference type="EMBL" id="CP042966">
    <property type="protein sequence ID" value="QEH05082.1"/>
    <property type="molecule type" value="Genomic_DNA"/>
</dbReference>
<keyword evidence="4" id="KW-0862">Zinc</keyword>
<dbReference type="InterPro" id="IPR036390">
    <property type="entry name" value="WH_DNA-bd_sf"/>
</dbReference>
<evidence type="ECO:0000256" key="7">
    <source>
        <dbReference type="ARBA" id="ARBA00023163"/>
    </source>
</evidence>
<keyword evidence="9" id="KW-1185">Reference proteome</keyword>
<dbReference type="InterPro" id="IPR043135">
    <property type="entry name" value="Fur_C"/>
</dbReference>
<dbReference type="Pfam" id="PF01475">
    <property type="entry name" value="FUR"/>
    <property type="match status" value="1"/>
</dbReference>
<dbReference type="SUPFAM" id="SSF46785">
    <property type="entry name" value="Winged helix' DNA-binding domain"/>
    <property type="match status" value="1"/>
</dbReference>